<feature type="transmembrane region" description="Helical" evidence="6">
    <location>
        <begin position="43"/>
        <end position="65"/>
    </location>
</feature>
<evidence type="ECO:0000256" key="5">
    <source>
        <dbReference type="ARBA" id="ARBA00023136"/>
    </source>
</evidence>
<feature type="transmembrane region" description="Helical" evidence="6">
    <location>
        <begin position="158"/>
        <end position="176"/>
    </location>
</feature>
<dbReference type="RefSeq" id="WP_322609459.1">
    <property type="nucleotide sequence ID" value="NZ_JARVCO010000012.1"/>
</dbReference>
<feature type="transmembrane region" description="Helical" evidence="6">
    <location>
        <begin position="72"/>
        <end position="93"/>
    </location>
</feature>
<comment type="caution">
    <text evidence="8">The sequence shown here is derived from an EMBL/GenBank/DDBJ whole genome shotgun (WGS) entry which is preliminary data.</text>
</comment>
<dbReference type="PANTHER" id="PTHR32322:SF2">
    <property type="entry name" value="EAMA DOMAIN-CONTAINING PROTEIN"/>
    <property type="match status" value="1"/>
</dbReference>
<sequence>MLRSRTIQYNLMAIFACLLWSSAFVAGKQALEHQPPLPLAGSRFLLAGLLQIPFCGSVTAPFLLLRREFVTVLLVSLFHTVYLYSTFFIGLAWVRGAEGAMMIGVGPLASALVAHMMMRDDRIQQRTLFSIILGMTGVAFVALSSNPWNPEGLKEFCGLLLLLSGAFVSAVGNVLVAKRKGGLHPIALNSAQMLLGGIILLLIALPFNGLPETDLPAGYYGNLLWLAMISATAFAIWFFLLSRIKVSRLNLWKFLIPLCGSVIAWLFIPGEHPTLPSLIGMLLIVIGIIIGQSGKYEPVTSPKRESIPGNAAR</sequence>
<feature type="domain" description="EamA" evidence="7">
    <location>
        <begin position="158"/>
        <end position="290"/>
    </location>
</feature>
<feature type="domain" description="EamA" evidence="7">
    <location>
        <begin position="10"/>
        <end position="142"/>
    </location>
</feature>
<comment type="similarity">
    <text evidence="2">Belongs to the EamA transporter family.</text>
</comment>
<protein>
    <submittedName>
        <fullName evidence="8">DMT family transporter</fullName>
    </submittedName>
</protein>
<feature type="transmembrane region" description="Helical" evidence="6">
    <location>
        <begin position="251"/>
        <end position="268"/>
    </location>
</feature>
<proteinExistence type="inferred from homology"/>
<dbReference type="InterPro" id="IPR037185">
    <property type="entry name" value="EmrE-like"/>
</dbReference>
<evidence type="ECO:0000313" key="9">
    <source>
        <dbReference type="Proteomes" id="UP001290861"/>
    </source>
</evidence>
<keyword evidence="4 6" id="KW-1133">Transmembrane helix</keyword>
<comment type="subcellular location">
    <subcellularLocation>
        <location evidence="1">Membrane</location>
        <topology evidence="1">Multi-pass membrane protein</topology>
    </subcellularLocation>
</comment>
<dbReference type="PANTHER" id="PTHR32322">
    <property type="entry name" value="INNER MEMBRANE TRANSPORTER"/>
    <property type="match status" value="1"/>
</dbReference>
<keyword evidence="3 6" id="KW-0812">Transmembrane</keyword>
<reference evidence="8 9" key="1">
    <citation type="journal article" date="2024" name="Appl. Environ. Microbiol.">
        <title>Pontiella agarivorans sp. nov., a novel marine anaerobic bacterium capable of degrading macroalgal polysaccharides and fixing nitrogen.</title>
        <authorList>
            <person name="Liu N."/>
            <person name="Kivenson V."/>
            <person name="Peng X."/>
            <person name="Cui Z."/>
            <person name="Lankiewicz T.S."/>
            <person name="Gosselin K.M."/>
            <person name="English C.J."/>
            <person name="Blair E.M."/>
            <person name="O'Malley M.A."/>
            <person name="Valentine D.L."/>
        </authorList>
    </citation>
    <scope>NUCLEOTIDE SEQUENCE [LARGE SCALE GENOMIC DNA]</scope>
    <source>
        <strain evidence="8 9">NLcol2</strain>
    </source>
</reference>
<evidence type="ECO:0000259" key="7">
    <source>
        <dbReference type="Pfam" id="PF00892"/>
    </source>
</evidence>
<feature type="transmembrane region" description="Helical" evidence="6">
    <location>
        <begin position="99"/>
        <end position="116"/>
    </location>
</feature>
<feature type="transmembrane region" description="Helical" evidence="6">
    <location>
        <begin position="128"/>
        <end position="146"/>
    </location>
</feature>
<evidence type="ECO:0000256" key="6">
    <source>
        <dbReference type="SAM" id="Phobius"/>
    </source>
</evidence>
<evidence type="ECO:0000256" key="2">
    <source>
        <dbReference type="ARBA" id="ARBA00007362"/>
    </source>
</evidence>
<gene>
    <name evidence="8" type="ORF">P9H32_13680</name>
</gene>
<name>A0ABU5MZT7_9BACT</name>
<evidence type="ECO:0000313" key="8">
    <source>
        <dbReference type="EMBL" id="MDZ8119674.1"/>
    </source>
</evidence>
<dbReference type="InterPro" id="IPR000620">
    <property type="entry name" value="EamA_dom"/>
</dbReference>
<accession>A0ABU5MZT7</accession>
<evidence type="ECO:0000256" key="3">
    <source>
        <dbReference type="ARBA" id="ARBA00022692"/>
    </source>
</evidence>
<keyword evidence="9" id="KW-1185">Reference proteome</keyword>
<dbReference type="SUPFAM" id="SSF103481">
    <property type="entry name" value="Multidrug resistance efflux transporter EmrE"/>
    <property type="match status" value="2"/>
</dbReference>
<evidence type="ECO:0000256" key="1">
    <source>
        <dbReference type="ARBA" id="ARBA00004141"/>
    </source>
</evidence>
<evidence type="ECO:0000256" key="4">
    <source>
        <dbReference type="ARBA" id="ARBA00022989"/>
    </source>
</evidence>
<feature type="transmembrane region" description="Helical" evidence="6">
    <location>
        <begin position="219"/>
        <end position="239"/>
    </location>
</feature>
<dbReference type="Pfam" id="PF00892">
    <property type="entry name" value="EamA"/>
    <property type="match status" value="2"/>
</dbReference>
<dbReference type="Proteomes" id="UP001290861">
    <property type="component" value="Unassembled WGS sequence"/>
</dbReference>
<dbReference type="InterPro" id="IPR050638">
    <property type="entry name" value="AA-Vitamin_Transporters"/>
</dbReference>
<keyword evidence="5 6" id="KW-0472">Membrane</keyword>
<dbReference type="EMBL" id="JARVCO010000012">
    <property type="protein sequence ID" value="MDZ8119674.1"/>
    <property type="molecule type" value="Genomic_DNA"/>
</dbReference>
<dbReference type="PROSITE" id="PS51257">
    <property type="entry name" value="PROKAR_LIPOPROTEIN"/>
    <property type="match status" value="1"/>
</dbReference>
<organism evidence="8 9">
    <name type="scientific">Pontiella agarivorans</name>
    <dbReference type="NCBI Taxonomy" id="3038953"/>
    <lineage>
        <taxon>Bacteria</taxon>
        <taxon>Pseudomonadati</taxon>
        <taxon>Kiritimatiellota</taxon>
        <taxon>Kiritimatiellia</taxon>
        <taxon>Kiritimatiellales</taxon>
        <taxon>Pontiellaceae</taxon>
        <taxon>Pontiella</taxon>
    </lineage>
</organism>
<feature type="transmembrane region" description="Helical" evidence="6">
    <location>
        <begin position="274"/>
        <end position="294"/>
    </location>
</feature>
<feature type="transmembrane region" description="Helical" evidence="6">
    <location>
        <begin position="188"/>
        <end position="207"/>
    </location>
</feature>